<reference evidence="5" key="1">
    <citation type="journal article" date="2010" name="Science">
        <title>Plasticity of animal genome architecture unmasked by rapid evolution of a pelagic tunicate.</title>
        <authorList>
            <person name="Denoeud F."/>
            <person name="Henriet S."/>
            <person name="Mungpakdee S."/>
            <person name="Aury J.M."/>
            <person name="Da Silva C."/>
            <person name="Brinkmann H."/>
            <person name="Mikhaleva J."/>
            <person name="Olsen L.C."/>
            <person name="Jubin C."/>
            <person name="Canestro C."/>
            <person name="Bouquet J.M."/>
            <person name="Danks G."/>
            <person name="Poulain J."/>
            <person name="Campsteijn C."/>
            <person name="Adamski M."/>
            <person name="Cross I."/>
            <person name="Yadetie F."/>
            <person name="Muffato M."/>
            <person name="Louis A."/>
            <person name="Butcher S."/>
            <person name="Tsagkogeorga G."/>
            <person name="Konrad A."/>
            <person name="Singh S."/>
            <person name="Jensen M.F."/>
            <person name="Cong E.H."/>
            <person name="Eikeseth-Otteraa H."/>
            <person name="Noel B."/>
            <person name="Anthouard V."/>
            <person name="Porcel B.M."/>
            <person name="Kachouri-Lafond R."/>
            <person name="Nishino A."/>
            <person name="Ugolini M."/>
            <person name="Chourrout P."/>
            <person name="Nishida H."/>
            <person name="Aasland R."/>
            <person name="Huzurbazar S."/>
            <person name="Westhof E."/>
            <person name="Delsuc F."/>
            <person name="Lehrach H."/>
            <person name="Reinhardt R."/>
            <person name="Weissenbach J."/>
            <person name="Roy S.W."/>
            <person name="Artiguenave F."/>
            <person name="Postlethwait J.H."/>
            <person name="Manak J.R."/>
            <person name="Thompson E.M."/>
            <person name="Jaillon O."/>
            <person name="Du Pasquier L."/>
            <person name="Boudinot P."/>
            <person name="Liberles D.A."/>
            <person name="Volff J.N."/>
            <person name="Philippe H."/>
            <person name="Lenhard B."/>
            <person name="Roest Crollius H."/>
            <person name="Wincker P."/>
            <person name="Chourrout D."/>
        </authorList>
    </citation>
    <scope>NUCLEOTIDE SEQUENCE [LARGE SCALE GENOMIC DNA]</scope>
</reference>
<name>E4WUM1_OIKDI</name>
<dbReference type="FunCoup" id="E4WUM1">
    <property type="interactions" value="614"/>
</dbReference>
<evidence type="ECO:0000313" key="5">
    <source>
        <dbReference type="EMBL" id="CBY21551.1"/>
    </source>
</evidence>
<evidence type="ECO:0000256" key="1">
    <source>
        <dbReference type="ARBA" id="ARBA00010603"/>
    </source>
</evidence>
<sequence length="628" mass="71737">MGSGPSRTVEWDELEKHPLLIRLLNEKVTSADPLWNQFLSFKSPQYAKPSPESDKVVRNICRNFLANSRLNGNLKALVEQFTVRHQEILTAVEYGDNIFPWHCTNSLYVIRRLVLHLVENFDENTFLTILNDNEETVKNLITCLVNVLSDLASLTEELFSAVYFFTEEALQLLLIFQSVTMYQSSENYQSMISKIFDKCSSDKLPRALIAFMEAKRYECEDPRIEAINSSSGFVFGLLSMLGSNSPEVPDQRKHSISKLSEALLLSFTMTSLPEDYQEKSLKTSILASVPNGIVEEDRVQLPFGKIYEAMIDSINTEQGVLLLYILIHENESFKNYVLSKTDIDRLVLPILKILSRPEKNSSHYLYMTLVVLLILTEDDSFCGQINEVGLKKADLEFYNEDQATANIVEIINLSSLVQLVLMRVIQFNLSRVKDQYLHTNCLAALSNVGIRLKGIHRRVSQRFLNLITIISKRLDISNDEANHVAILKTLLDIINACLNQSLDQNLELVYHLLHQRASINRLRSIPGLAELVDNIELVIGFFSGHLKLGKDDTTVLNTAEIQTIIGKVVRQLPRSKLKQFPPLKFHYEEDQNPEKFFVPYTWSVIYRSFSQIGWDVAKVQLFEADAFL</sequence>
<organism evidence="5">
    <name type="scientific">Oikopleura dioica</name>
    <name type="common">Tunicate</name>
    <dbReference type="NCBI Taxonomy" id="34765"/>
    <lineage>
        <taxon>Eukaryota</taxon>
        <taxon>Metazoa</taxon>
        <taxon>Chordata</taxon>
        <taxon>Tunicata</taxon>
        <taxon>Appendicularia</taxon>
        <taxon>Copelata</taxon>
        <taxon>Oikopleuridae</taxon>
        <taxon>Oikopleura</taxon>
    </lineage>
</organism>
<dbReference type="EMBL" id="FN653017">
    <property type="protein sequence ID" value="CBY21551.1"/>
    <property type="molecule type" value="Genomic_DNA"/>
</dbReference>
<evidence type="ECO:0000313" key="6">
    <source>
        <dbReference type="Proteomes" id="UP000001307"/>
    </source>
</evidence>
<protein>
    <recommendedName>
        <fullName evidence="2">Dymeclin</fullName>
    </recommendedName>
</protein>
<keyword evidence="6" id="KW-1185">Reference proteome</keyword>
<evidence type="ECO:0000256" key="3">
    <source>
        <dbReference type="ARBA" id="ARBA00022707"/>
    </source>
</evidence>
<dbReference type="GO" id="GO:0005794">
    <property type="term" value="C:Golgi apparatus"/>
    <property type="evidence" value="ECO:0007669"/>
    <property type="project" value="TreeGrafter"/>
</dbReference>
<dbReference type="InParanoid" id="E4WUM1"/>
<dbReference type="GO" id="GO:0007030">
    <property type="term" value="P:Golgi organization"/>
    <property type="evidence" value="ECO:0007669"/>
    <property type="project" value="TreeGrafter"/>
</dbReference>
<dbReference type="OrthoDB" id="10253409at2759"/>
<keyword evidence="4" id="KW-0449">Lipoprotein</keyword>
<dbReference type="AlphaFoldDB" id="E4WUM1"/>
<proteinExistence type="inferred from homology"/>
<dbReference type="Proteomes" id="UP000001307">
    <property type="component" value="Unassembled WGS sequence"/>
</dbReference>
<accession>E4WUM1</accession>
<gene>
    <name evidence="5" type="ORF">GSOID_T00009322001</name>
</gene>
<evidence type="ECO:0000256" key="2">
    <source>
        <dbReference type="ARBA" id="ARBA00015736"/>
    </source>
</evidence>
<dbReference type="InterPro" id="IPR019142">
    <property type="entry name" value="Dymeclin"/>
</dbReference>
<evidence type="ECO:0000256" key="4">
    <source>
        <dbReference type="ARBA" id="ARBA00023288"/>
    </source>
</evidence>
<comment type="similarity">
    <text evidence="1">Belongs to the dymeclin family.</text>
</comment>
<dbReference type="PANTHER" id="PTHR12895:SF9">
    <property type="entry name" value="DYMECLIN"/>
    <property type="match status" value="1"/>
</dbReference>
<dbReference type="PANTHER" id="PTHR12895">
    <property type="entry name" value="DYMECLIN"/>
    <property type="match status" value="1"/>
</dbReference>
<keyword evidence="3" id="KW-0519">Myristate</keyword>
<dbReference type="Pfam" id="PF09742">
    <property type="entry name" value="Dymeclin"/>
    <property type="match status" value="1"/>
</dbReference>